<organism evidence="4 5">
    <name type="scientific">Mycolicibacterium bacteremicum</name>
    <name type="common">Mycobacterium bacteremicum</name>
    <dbReference type="NCBI Taxonomy" id="564198"/>
    <lineage>
        <taxon>Bacteria</taxon>
        <taxon>Bacillati</taxon>
        <taxon>Actinomycetota</taxon>
        <taxon>Actinomycetes</taxon>
        <taxon>Mycobacteriales</taxon>
        <taxon>Mycobacteriaceae</taxon>
        <taxon>Mycolicibacterium</taxon>
    </lineage>
</organism>
<gene>
    <name evidence="4" type="ORF">BST17_08345</name>
</gene>
<keyword evidence="1" id="KW-0285">Flavoprotein</keyword>
<evidence type="ECO:0000259" key="3">
    <source>
        <dbReference type="Pfam" id="PF00890"/>
    </source>
</evidence>
<dbReference type="GO" id="GO:0016491">
    <property type="term" value="F:oxidoreductase activity"/>
    <property type="evidence" value="ECO:0007669"/>
    <property type="project" value="UniProtKB-KW"/>
</dbReference>
<evidence type="ECO:0000313" key="5">
    <source>
        <dbReference type="Proteomes" id="UP000192366"/>
    </source>
</evidence>
<dbReference type="AlphaFoldDB" id="A0A1W9Z0E6"/>
<protein>
    <recommendedName>
        <fullName evidence="3">FAD-dependent oxidoreductase 2 FAD-binding domain-containing protein</fullName>
    </recommendedName>
</protein>
<comment type="caution">
    <text evidence="4">The sequence shown here is derived from an EMBL/GenBank/DDBJ whole genome shotgun (WGS) entry which is preliminary data.</text>
</comment>
<dbReference type="Gene3D" id="3.50.50.60">
    <property type="entry name" value="FAD/NAD(P)-binding domain"/>
    <property type="match status" value="2"/>
</dbReference>
<dbReference type="InterPro" id="IPR003953">
    <property type="entry name" value="FAD-dep_OxRdtase_2_FAD-bd"/>
</dbReference>
<dbReference type="RefSeq" id="WP_083056989.1">
    <property type="nucleotide sequence ID" value="NZ_JACKVM010000014.1"/>
</dbReference>
<accession>A0A1W9Z0E6</accession>
<proteinExistence type="predicted"/>
<evidence type="ECO:0000256" key="2">
    <source>
        <dbReference type="ARBA" id="ARBA00023002"/>
    </source>
</evidence>
<keyword evidence="5" id="KW-1185">Reference proteome</keyword>
<evidence type="ECO:0000313" key="4">
    <source>
        <dbReference type="EMBL" id="ORA05763.1"/>
    </source>
</evidence>
<evidence type="ECO:0000256" key="1">
    <source>
        <dbReference type="ARBA" id="ARBA00022630"/>
    </source>
</evidence>
<sequence length="252" mass="26896">MWDDEVDLVAVGAGPAGLACAIAAADADLDVIVARPPDSARPEPAGTAHGWLPRRDDPATAAYFEALGDELPVIEAPELAMRNAYTPGRVDTGRRAQVETFVGARLWDWAARCLGSPYGVMFTRVAYWPTVAMRTMGGSAIEVATLAEVTSGGRTLTAWLDELAADRNIEVTADSTLHRIVFGEDDRIAGVVLDTPDGPWAVRARVGVAVTADHVELSEMPLDPGGRISLVGQRAARFGRLEVLREVEPPES</sequence>
<dbReference type="EMBL" id="MVHJ01000005">
    <property type="protein sequence ID" value="ORA05763.1"/>
    <property type="molecule type" value="Genomic_DNA"/>
</dbReference>
<keyword evidence="2" id="KW-0560">Oxidoreductase</keyword>
<dbReference type="Pfam" id="PF00890">
    <property type="entry name" value="FAD_binding_2"/>
    <property type="match status" value="1"/>
</dbReference>
<name>A0A1W9Z0E6_MYCBA</name>
<dbReference type="SUPFAM" id="SSF51905">
    <property type="entry name" value="FAD/NAD(P)-binding domain"/>
    <property type="match status" value="1"/>
</dbReference>
<dbReference type="Proteomes" id="UP000192366">
    <property type="component" value="Unassembled WGS sequence"/>
</dbReference>
<dbReference type="InterPro" id="IPR036188">
    <property type="entry name" value="FAD/NAD-bd_sf"/>
</dbReference>
<feature type="domain" description="FAD-dependent oxidoreductase 2 FAD-binding" evidence="3">
    <location>
        <begin position="7"/>
        <end position="205"/>
    </location>
</feature>
<reference evidence="4 5" key="1">
    <citation type="submission" date="2017-02" db="EMBL/GenBank/DDBJ databases">
        <title>The new phylogeny of genus Mycobacterium.</title>
        <authorList>
            <person name="Tortoli E."/>
            <person name="Trovato A."/>
            <person name="Cirillo D.M."/>
        </authorList>
    </citation>
    <scope>NUCLEOTIDE SEQUENCE [LARGE SCALE GENOMIC DNA]</scope>
    <source>
        <strain evidence="4 5">DSM 45578</strain>
    </source>
</reference>